<dbReference type="CDD" id="cd06173">
    <property type="entry name" value="MFS_MefA_like"/>
    <property type="match status" value="1"/>
</dbReference>
<keyword evidence="8" id="KW-1185">Reference proteome</keyword>
<dbReference type="InterPro" id="IPR011701">
    <property type="entry name" value="MFS"/>
</dbReference>
<dbReference type="InterPro" id="IPR036259">
    <property type="entry name" value="MFS_trans_sf"/>
</dbReference>
<reference evidence="7 8" key="1">
    <citation type="submission" date="2018-05" db="EMBL/GenBank/DDBJ databases">
        <authorList>
            <person name="Goeker M."/>
            <person name="Huntemann M."/>
            <person name="Clum A."/>
            <person name="Pillay M."/>
            <person name="Palaniappan K."/>
            <person name="Varghese N."/>
            <person name="Mikhailova N."/>
            <person name="Stamatis D."/>
            <person name="Reddy T."/>
            <person name="Daum C."/>
            <person name="Shapiro N."/>
            <person name="Ivanova N."/>
            <person name="Kyrpides N."/>
            <person name="Woyke T."/>
        </authorList>
    </citation>
    <scope>NUCLEOTIDE SEQUENCE [LARGE SCALE GENOMIC DNA]</scope>
    <source>
        <strain evidence="7 8">DSM 26524</strain>
    </source>
</reference>
<dbReference type="SUPFAM" id="SSF103473">
    <property type="entry name" value="MFS general substrate transporter"/>
    <property type="match status" value="1"/>
</dbReference>
<feature type="transmembrane region" description="Helical" evidence="6">
    <location>
        <begin position="12"/>
        <end position="41"/>
    </location>
</feature>
<dbReference type="PANTHER" id="PTHR23513:SF11">
    <property type="entry name" value="STAPHYLOFERRIN A TRANSPORTER"/>
    <property type="match status" value="1"/>
</dbReference>
<feature type="transmembrane region" description="Helical" evidence="6">
    <location>
        <begin position="314"/>
        <end position="335"/>
    </location>
</feature>
<dbReference type="EMBL" id="QGGY01000023">
    <property type="protein sequence ID" value="PWJ72061.1"/>
    <property type="molecule type" value="Genomic_DNA"/>
</dbReference>
<feature type="transmembrane region" description="Helical" evidence="6">
    <location>
        <begin position="47"/>
        <end position="70"/>
    </location>
</feature>
<dbReference type="PANTHER" id="PTHR23513">
    <property type="entry name" value="INTEGRAL MEMBRANE EFFLUX PROTEIN-RELATED"/>
    <property type="match status" value="1"/>
</dbReference>
<dbReference type="Gene3D" id="1.20.1250.20">
    <property type="entry name" value="MFS general substrate transporter like domains"/>
    <property type="match status" value="1"/>
</dbReference>
<evidence type="ECO:0000256" key="3">
    <source>
        <dbReference type="ARBA" id="ARBA00022692"/>
    </source>
</evidence>
<proteinExistence type="predicted"/>
<dbReference type="Proteomes" id="UP000245412">
    <property type="component" value="Unassembled WGS sequence"/>
</dbReference>
<dbReference type="RefSeq" id="WP_109748764.1">
    <property type="nucleotide sequence ID" value="NZ_JANKBI010000027.1"/>
</dbReference>
<feature type="transmembrane region" description="Helical" evidence="6">
    <location>
        <begin position="175"/>
        <end position="193"/>
    </location>
</feature>
<evidence type="ECO:0000313" key="8">
    <source>
        <dbReference type="Proteomes" id="UP000245412"/>
    </source>
</evidence>
<evidence type="ECO:0000256" key="2">
    <source>
        <dbReference type="ARBA" id="ARBA00022475"/>
    </source>
</evidence>
<evidence type="ECO:0000256" key="6">
    <source>
        <dbReference type="SAM" id="Phobius"/>
    </source>
</evidence>
<feature type="transmembrane region" description="Helical" evidence="6">
    <location>
        <begin position="82"/>
        <end position="100"/>
    </location>
</feature>
<evidence type="ECO:0000256" key="5">
    <source>
        <dbReference type="ARBA" id="ARBA00023136"/>
    </source>
</evidence>
<protein>
    <submittedName>
        <fullName evidence="7">MFS family arabinose efflux permease</fullName>
    </submittedName>
</protein>
<feature type="transmembrane region" description="Helical" evidence="6">
    <location>
        <begin position="149"/>
        <end position="169"/>
    </location>
</feature>
<dbReference type="GO" id="GO:0005886">
    <property type="term" value="C:plasma membrane"/>
    <property type="evidence" value="ECO:0007669"/>
    <property type="project" value="UniProtKB-SubCell"/>
</dbReference>
<feature type="transmembrane region" description="Helical" evidence="6">
    <location>
        <begin position="263"/>
        <end position="283"/>
    </location>
</feature>
<comment type="subcellular location">
    <subcellularLocation>
        <location evidence="1">Cell membrane</location>
        <topology evidence="1">Multi-pass membrane protein</topology>
    </subcellularLocation>
</comment>
<keyword evidence="5 6" id="KW-0472">Membrane</keyword>
<sequence length="440" mass="48076">MKTKLNTLFKGLSAFITLWATQSLSALGSGMTGYALILWSYQEKGSALTTALLSICSYTPYVIFSAFAGALSDKWNKKHTMLVCDSTAALTTVLVLVLFITGHLEIWHLYIINAVSGLMNTIQQPASDVSVSLLTPKEQYQRVSGMKSFSNSLNTILTPVIATAVFSFAGMKGVIAFDLFTFITAFITLAFFIRIPEKKRDSDVQEESIWSSVKAGLSYLQKNRGILDLILFLAAINLIASMYDAALPAMLLSRDGGSTAALGLVNTFTGLASLTGSILVSLMPAPKSRVRVICNSLLFSMSFENFLLAFGRNIPVWCLGAVLGWLMIPVMNANMDVLFRTHIPIEMQGRVYSARNTFQFFTIPLGSFLGGLFVDKVFEPFMAAQGADSFFIKLLGSGKGSGAALLFLVLAFAGIAVCLIFRKDRHLWILDQKKAPEHLH</sequence>
<gene>
    <name evidence="7" type="ORF">C7383_1237</name>
</gene>
<keyword evidence="2" id="KW-1003">Cell membrane</keyword>
<organism evidence="7 8">
    <name type="scientific">Murimonas intestini</name>
    <dbReference type="NCBI Taxonomy" id="1337051"/>
    <lineage>
        <taxon>Bacteria</taxon>
        <taxon>Bacillati</taxon>
        <taxon>Bacillota</taxon>
        <taxon>Clostridia</taxon>
        <taxon>Lachnospirales</taxon>
        <taxon>Lachnospiraceae</taxon>
        <taxon>Murimonas</taxon>
    </lineage>
</organism>
<evidence type="ECO:0000256" key="4">
    <source>
        <dbReference type="ARBA" id="ARBA00022989"/>
    </source>
</evidence>
<accession>A0AB73SXK0</accession>
<keyword evidence="4 6" id="KW-1133">Transmembrane helix</keyword>
<name>A0AB73SXK0_9FIRM</name>
<dbReference type="GO" id="GO:0022857">
    <property type="term" value="F:transmembrane transporter activity"/>
    <property type="evidence" value="ECO:0007669"/>
    <property type="project" value="InterPro"/>
</dbReference>
<dbReference type="Pfam" id="PF07690">
    <property type="entry name" value="MFS_1"/>
    <property type="match status" value="1"/>
</dbReference>
<dbReference type="AlphaFoldDB" id="A0AB73SXK0"/>
<evidence type="ECO:0000256" key="1">
    <source>
        <dbReference type="ARBA" id="ARBA00004651"/>
    </source>
</evidence>
<evidence type="ECO:0000313" key="7">
    <source>
        <dbReference type="EMBL" id="PWJ72061.1"/>
    </source>
</evidence>
<feature type="transmembrane region" description="Helical" evidence="6">
    <location>
        <begin position="226"/>
        <end position="243"/>
    </location>
</feature>
<keyword evidence="3 6" id="KW-0812">Transmembrane</keyword>
<comment type="caution">
    <text evidence="7">The sequence shown here is derived from an EMBL/GenBank/DDBJ whole genome shotgun (WGS) entry which is preliminary data.</text>
</comment>
<feature type="transmembrane region" description="Helical" evidence="6">
    <location>
        <begin position="403"/>
        <end position="421"/>
    </location>
</feature>